<reference evidence="2" key="1">
    <citation type="journal article" date="2014" name="Front. Microbiol.">
        <title>High frequency of phylogenetically diverse reductive dehalogenase-homologous genes in deep subseafloor sedimentary metagenomes.</title>
        <authorList>
            <person name="Kawai M."/>
            <person name="Futagami T."/>
            <person name="Toyoda A."/>
            <person name="Takaki Y."/>
            <person name="Nishi S."/>
            <person name="Hori S."/>
            <person name="Arai W."/>
            <person name="Tsubouchi T."/>
            <person name="Morono Y."/>
            <person name="Uchiyama I."/>
            <person name="Ito T."/>
            <person name="Fujiyama A."/>
            <person name="Inagaki F."/>
            <person name="Takami H."/>
        </authorList>
    </citation>
    <scope>NUCLEOTIDE SEQUENCE</scope>
    <source>
        <strain evidence="2">Expedition CK06-06</strain>
    </source>
</reference>
<protein>
    <recommendedName>
        <fullName evidence="1">Methyltransferase FkbM domain-containing protein</fullName>
    </recommendedName>
</protein>
<dbReference type="Gene3D" id="3.40.50.150">
    <property type="entry name" value="Vaccinia Virus protein VP39"/>
    <property type="match status" value="1"/>
</dbReference>
<dbReference type="AlphaFoldDB" id="X0SQM6"/>
<feature type="domain" description="Methyltransferase FkbM" evidence="1">
    <location>
        <begin position="80"/>
        <end position="251"/>
    </location>
</feature>
<dbReference type="Pfam" id="PF05050">
    <property type="entry name" value="Methyltransf_21"/>
    <property type="match status" value="1"/>
</dbReference>
<evidence type="ECO:0000313" key="2">
    <source>
        <dbReference type="EMBL" id="GAF83408.1"/>
    </source>
</evidence>
<dbReference type="PANTHER" id="PTHR34203:SF15">
    <property type="entry name" value="SLL1173 PROTEIN"/>
    <property type="match status" value="1"/>
</dbReference>
<name>X0SQM6_9ZZZZ</name>
<dbReference type="InterPro" id="IPR006342">
    <property type="entry name" value="FkbM_mtfrase"/>
</dbReference>
<dbReference type="NCBIfam" id="TIGR01444">
    <property type="entry name" value="fkbM_fam"/>
    <property type="match status" value="1"/>
</dbReference>
<dbReference type="EMBL" id="BARS01003482">
    <property type="protein sequence ID" value="GAF83408.1"/>
    <property type="molecule type" value="Genomic_DNA"/>
</dbReference>
<dbReference type="InterPro" id="IPR029063">
    <property type="entry name" value="SAM-dependent_MTases_sf"/>
</dbReference>
<dbReference type="PANTHER" id="PTHR34203">
    <property type="entry name" value="METHYLTRANSFERASE, FKBM FAMILY PROTEIN"/>
    <property type="match status" value="1"/>
</dbReference>
<gene>
    <name evidence="2" type="ORF">S01H1_06760</name>
</gene>
<proteinExistence type="predicted"/>
<organism evidence="2">
    <name type="scientific">marine sediment metagenome</name>
    <dbReference type="NCBI Taxonomy" id="412755"/>
    <lineage>
        <taxon>unclassified sequences</taxon>
        <taxon>metagenomes</taxon>
        <taxon>ecological metagenomes</taxon>
    </lineage>
</organism>
<dbReference type="SUPFAM" id="SSF53335">
    <property type="entry name" value="S-adenosyl-L-methionine-dependent methyltransferases"/>
    <property type="match status" value="1"/>
</dbReference>
<evidence type="ECO:0000259" key="1">
    <source>
        <dbReference type="Pfam" id="PF05050"/>
    </source>
</evidence>
<accession>X0SQM6</accession>
<sequence length="270" mass="28854">MMLLLLTLLAGGAWAAGSTGSQCPADYGPYEVVEVPQVGKFCLDDNPSAVKVVLRRGKPWAPFILDRVREYAVPGSTAIDVGAHIGSIAIPMATAVGEEGSVYAFEPDAKSQAELVANLALNQLDNVHALKIALGENAGTVSLRTTPVDGISWVAEDAPDPAAESDFERIRSAVERLPDVKTVDDIDLRTLDSFDLENVTFIKIDVEGYGVPILRGASKTIRKWHPAIVIEVSTQERDQGALEILEAEGYVLEAISAADYLAVWRGPGDG</sequence>
<dbReference type="InterPro" id="IPR052514">
    <property type="entry name" value="SAM-dependent_MTase"/>
</dbReference>
<comment type="caution">
    <text evidence="2">The sequence shown here is derived from an EMBL/GenBank/DDBJ whole genome shotgun (WGS) entry which is preliminary data.</text>
</comment>